<name>A0AAP0NPH6_9MAGN</name>
<comment type="caution">
    <text evidence="6">The sequence shown here is derived from an EMBL/GenBank/DDBJ whole genome shotgun (WGS) entry which is preliminary data.</text>
</comment>
<dbReference type="GO" id="GO:0016763">
    <property type="term" value="F:pentosyltransferase activity"/>
    <property type="evidence" value="ECO:0007669"/>
    <property type="project" value="UniProtKB-ARBA"/>
</dbReference>
<accession>A0AAP0NPH6</accession>
<dbReference type="InterPro" id="IPR007657">
    <property type="entry name" value="Glycosyltransferase_61"/>
</dbReference>
<organism evidence="6 7">
    <name type="scientific">Stephania yunnanensis</name>
    <dbReference type="NCBI Taxonomy" id="152371"/>
    <lineage>
        <taxon>Eukaryota</taxon>
        <taxon>Viridiplantae</taxon>
        <taxon>Streptophyta</taxon>
        <taxon>Embryophyta</taxon>
        <taxon>Tracheophyta</taxon>
        <taxon>Spermatophyta</taxon>
        <taxon>Magnoliopsida</taxon>
        <taxon>Ranunculales</taxon>
        <taxon>Menispermaceae</taxon>
        <taxon>Menispermoideae</taxon>
        <taxon>Cissampelideae</taxon>
        <taxon>Stephania</taxon>
    </lineage>
</organism>
<evidence type="ECO:0000313" key="7">
    <source>
        <dbReference type="Proteomes" id="UP001420932"/>
    </source>
</evidence>
<comment type="subcellular location">
    <subcellularLocation>
        <location evidence="1">Golgi apparatus membrane</location>
        <topology evidence="1">Single-pass type II membrane protein</topology>
    </subcellularLocation>
</comment>
<dbReference type="Proteomes" id="UP001420932">
    <property type="component" value="Unassembled WGS sequence"/>
</dbReference>
<reference evidence="6 7" key="1">
    <citation type="submission" date="2024-01" db="EMBL/GenBank/DDBJ databases">
        <title>Genome assemblies of Stephania.</title>
        <authorList>
            <person name="Yang L."/>
        </authorList>
    </citation>
    <scope>NUCLEOTIDE SEQUENCE [LARGE SCALE GENOMIC DNA]</scope>
    <source>
        <strain evidence="6">YNDBR</strain>
        <tissue evidence="6">Leaf</tissue>
    </source>
</reference>
<keyword evidence="7" id="KW-1185">Reference proteome</keyword>
<dbReference type="GO" id="GO:0000139">
    <property type="term" value="C:Golgi membrane"/>
    <property type="evidence" value="ECO:0007669"/>
    <property type="project" value="UniProtKB-SubCell"/>
</dbReference>
<proteinExistence type="predicted"/>
<keyword evidence="3" id="KW-0808">Transferase</keyword>
<gene>
    <name evidence="6" type="ORF">Syun_021854</name>
</gene>
<evidence type="ECO:0000256" key="4">
    <source>
        <dbReference type="ARBA" id="ARBA00023180"/>
    </source>
</evidence>
<evidence type="ECO:0000256" key="3">
    <source>
        <dbReference type="ARBA" id="ARBA00022679"/>
    </source>
</evidence>
<dbReference type="InterPro" id="IPR049625">
    <property type="entry name" value="Glyco_transf_61_cat"/>
</dbReference>
<feature type="domain" description="Glycosyltransferase 61 catalytic" evidence="5">
    <location>
        <begin position="216"/>
        <end position="327"/>
    </location>
</feature>
<keyword evidence="4" id="KW-0325">Glycoprotein</keyword>
<sequence length="421" mass="48543">MEKNAILARSFSRSERLMLGYGAFIGSLMILEKKKEDKLVCNLMEPRSDFCEMNGDIRIHGNSSTIFVAAPQVDVMARNESWRIKPYARKVDWYAMRSVTEFSVKSLAAHDSEAPKCTTNHNVPAVVFSVAGYSYNYFHTFGDILVPLFITSYQFQGEVQFLVTNSNSSWISKYQEILQKLSRYEIINIDSDNSIHCFPSMIVGLKQHEEFQIDPSKSPNGYSMKDFRKLLRRTYSLKRANAIRIQNHQHKKPRLLIVSRKQTRLFTNKEEIVELATSLGYEVIVAEPDAMNVTRIVRIANSCDVMMGIHGAGLTNLVFLPKNAVLIQIVPLGGLKYWCDLYFGRPVLDMDIRYLEYNIREEESTLIEQYPLDHAVFKDPSSFYKQGWVALKAVYLDKQDVKLDVRRFRSTLLEALDLLRR</sequence>
<protein>
    <recommendedName>
        <fullName evidence="5">Glycosyltransferase 61 catalytic domain-containing protein</fullName>
    </recommendedName>
</protein>
<dbReference type="Pfam" id="PF04577">
    <property type="entry name" value="Glyco_transf_61"/>
    <property type="match status" value="1"/>
</dbReference>
<dbReference type="PANTHER" id="PTHR20961">
    <property type="entry name" value="GLYCOSYLTRANSFERASE"/>
    <property type="match status" value="1"/>
</dbReference>
<dbReference type="EMBL" id="JBBNAF010000009">
    <property type="protein sequence ID" value="KAK9115057.1"/>
    <property type="molecule type" value="Genomic_DNA"/>
</dbReference>
<evidence type="ECO:0000256" key="1">
    <source>
        <dbReference type="ARBA" id="ARBA00004323"/>
    </source>
</evidence>
<dbReference type="AlphaFoldDB" id="A0AAP0NPH6"/>
<evidence type="ECO:0000313" key="6">
    <source>
        <dbReference type="EMBL" id="KAK9115057.1"/>
    </source>
</evidence>
<dbReference type="PANTHER" id="PTHR20961:SF5">
    <property type="entry name" value="GLYCOSYLTRANSFERASE-RELATED"/>
    <property type="match status" value="1"/>
</dbReference>
<evidence type="ECO:0000259" key="5">
    <source>
        <dbReference type="Pfam" id="PF04577"/>
    </source>
</evidence>
<keyword evidence="2" id="KW-0328">Glycosyltransferase</keyword>
<evidence type="ECO:0000256" key="2">
    <source>
        <dbReference type="ARBA" id="ARBA00022676"/>
    </source>
</evidence>